<protein>
    <submittedName>
        <fullName evidence="7">MFS general substrate transporter</fullName>
    </submittedName>
</protein>
<feature type="transmembrane region" description="Helical" evidence="6">
    <location>
        <begin position="408"/>
        <end position="432"/>
    </location>
</feature>
<organism evidence="7 8">
    <name type="scientific">Lojkania enalia</name>
    <dbReference type="NCBI Taxonomy" id="147567"/>
    <lineage>
        <taxon>Eukaryota</taxon>
        <taxon>Fungi</taxon>
        <taxon>Dikarya</taxon>
        <taxon>Ascomycota</taxon>
        <taxon>Pezizomycotina</taxon>
        <taxon>Dothideomycetes</taxon>
        <taxon>Pleosporomycetidae</taxon>
        <taxon>Pleosporales</taxon>
        <taxon>Pleosporales incertae sedis</taxon>
        <taxon>Lojkania</taxon>
    </lineage>
</organism>
<evidence type="ECO:0000313" key="7">
    <source>
        <dbReference type="EMBL" id="KAF2264001.1"/>
    </source>
</evidence>
<dbReference type="Pfam" id="PF07690">
    <property type="entry name" value="MFS_1"/>
    <property type="match status" value="1"/>
</dbReference>
<feature type="transmembrane region" description="Helical" evidence="6">
    <location>
        <begin position="444"/>
        <end position="464"/>
    </location>
</feature>
<evidence type="ECO:0000256" key="1">
    <source>
        <dbReference type="ARBA" id="ARBA00004141"/>
    </source>
</evidence>
<evidence type="ECO:0000256" key="6">
    <source>
        <dbReference type="SAM" id="Phobius"/>
    </source>
</evidence>
<feature type="region of interest" description="Disordered" evidence="5">
    <location>
        <begin position="1"/>
        <end position="39"/>
    </location>
</feature>
<keyword evidence="2 6" id="KW-0812">Transmembrane</keyword>
<gene>
    <name evidence="7" type="ORF">CC78DRAFT_259789</name>
</gene>
<keyword evidence="4 6" id="KW-0472">Membrane</keyword>
<evidence type="ECO:0000256" key="5">
    <source>
        <dbReference type="SAM" id="MobiDB-lite"/>
    </source>
</evidence>
<dbReference type="PANTHER" id="PTHR23502:SF187">
    <property type="entry name" value="TRANSPORTER, PUTATIVE (AFU_ORTHOLOGUE AFUA_2G17840)-RELATED"/>
    <property type="match status" value="1"/>
</dbReference>
<keyword evidence="3 6" id="KW-1133">Transmembrane helix</keyword>
<evidence type="ECO:0000256" key="4">
    <source>
        <dbReference type="ARBA" id="ARBA00023136"/>
    </source>
</evidence>
<reference evidence="8" key="1">
    <citation type="journal article" date="2020" name="Stud. Mycol.">
        <title>101 Dothideomycetes genomes: A test case for predicting lifestyles and emergence of pathogens.</title>
        <authorList>
            <person name="Haridas S."/>
            <person name="Albert R."/>
            <person name="Binder M."/>
            <person name="Bloem J."/>
            <person name="LaButti K."/>
            <person name="Salamov A."/>
            <person name="Andreopoulos B."/>
            <person name="Baker S."/>
            <person name="Barry K."/>
            <person name="Bills G."/>
            <person name="Bluhm B."/>
            <person name="Cannon C."/>
            <person name="Castanera R."/>
            <person name="Culley D."/>
            <person name="Daum C."/>
            <person name="Ezra D."/>
            <person name="Gonzalez J."/>
            <person name="Henrissat B."/>
            <person name="Kuo A."/>
            <person name="Liang C."/>
            <person name="Lipzen A."/>
            <person name="Lutzoni F."/>
            <person name="Magnuson J."/>
            <person name="Mondo S."/>
            <person name="Nolan M."/>
            <person name="Ohm R."/>
            <person name="Pangilinan J."/>
            <person name="Park H.-J."/>
            <person name="Ramirez L."/>
            <person name="Alfaro M."/>
            <person name="Sun H."/>
            <person name="Tritt A."/>
            <person name="Yoshinaga Y."/>
            <person name="Zwiers L.-H."/>
            <person name="Turgeon B."/>
            <person name="Goodwin S."/>
            <person name="Spatafora J."/>
            <person name="Crous P."/>
            <person name="Grigoriev I."/>
        </authorList>
    </citation>
    <scope>NUCLEOTIDE SEQUENCE [LARGE SCALE GENOMIC DNA]</scope>
    <source>
        <strain evidence="8">CBS 304.66</strain>
    </source>
</reference>
<feature type="transmembrane region" description="Helical" evidence="6">
    <location>
        <begin position="339"/>
        <end position="360"/>
    </location>
</feature>
<dbReference type="GO" id="GO:0005886">
    <property type="term" value="C:plasma membrane"/>
    <property type="evidence" value="ECO:0007669"/>
    <property type="project" value="TreeGrafter"/>
</dbReference>
<dbReference type="Proteomes" id="UP000800093">
    <property type="component" value="Unassembled WGS sequence"/>
</dbReference>
<dbReference type="InterPro" id="IPR011701">
    <property type="entry name" value="MFS"/>
</dbReference>
<feature type="transmembrane region" description="Helical" evidence="6">
    <location>
        <begin position="117"/>
        <end position="134"/>
    </location>
</feature>
<evidence type="ECO:0000256" key="2">
    <source>
        <dbReference type="ARBA" id="ARBA00022692"/>
    </source>
</evidence>
<feature type="transmembrane region" description="Helical" evidence="6">
    <location>
        <begin position="227"/>
        <end position="247"/>
    </location>
</feature>
<keyword evidence="8" id="KW-1185">Reference proteome</keyword>
<sequence>MSPTSDNEEKLAVVENTSPLADNEHSGGYALDASRRDAGNLKTTPDGKIILIPQPSDARADPLNWPQWKKNAVLLVVSATAFLPDFSNAIGAVTLIPQSIEFRQTQDGMLSSMVGNLFMLGAGGIFVVAFMAYFGRLPVLFWFVVMALWSIAWCAAPGSYVQYETARIINGFFATVAQGSGMIFINDMFFVHEHARKINVWSFFIIFSPYLGPLIAAFIINKYEWNWAFWLSTLIHGLCLIAIIFIAQETYYDRRIPEDQQPRRTSRIKRLIGIEQWQSRHQRNSFIGAMSRPVLAICKPVVFISCIYYLLIFAWVVAINATLSIFLQPLYDFGPVQIGYYYFTPIIAVVFGEVTGHWLHDLNAAFWMRRNKGVLEPEARLWVCWLATPFMVVGIVLVGYSLQNAWHYMVLAVVWGIYVFGIMISTVALNAYVLDSYPEASGEVAAWLNFSRTCGGFVITYVQVRWANAMGPRNSFGIQASVVAAAFALVIVLQVWGKRMRMRSGKLNFHTT</sequence>
<feature type="transmembrane region" description="Helical" evidence="6">
    <location>
        <begin position="72"/>
        <end position="96"/>
    </location>
</feature>
<dbReference type="OrthoDB" id="2533084at2759"/>
<dbReference type="InterPro" id="IPR036259">
    <property type="entry name" value="MFS_trans_sf"/>
</dbReference>
<feature type="transmembrane region" description="Helical" evidence="6">
    <location>
        <begin position="140"/>
        <end position="161"/>
    </location>
</feature>
<dbReference type="SUPFAM" id="SSF103473">
    <property type="entry name" value="MFS general substrate transporter"/>
    <property type="match status" value="1"/>
</dbReference>
<proteinExistence type="predicted"/>
<feature type="transmembrane region" description="Helical" evidence="6">
    <location>
        <begin position="301"/>
        <end position="327"/>
    </location>
</feature>
<comment type="caution">
    <text evidence="7">The sequence shown here is derived from an EMBL/GenBank/DDBJ whole genome shotgun (WGS) entry which is preliminary data.</text>
</comment>
<accession>A0A9P4K8E6</accession>
<dbReference type="AlphaFoldDB" id="A0A9P4K8E6"/>
<evidence type="ECO:0000313" key="8">
    <source>
        <dbReference type="Proteomes" id="UP000800093"/>
    </source>
</evidence>
<dbReference type="EMBL" id="ML986620">
    <property type="protein sequence ID" value="KAF2264001.1"/>
    <property type="molecule type" value="Genomic_DNA"/>
</dbReference>
<feature type="transmembrane region" description="Helical" evidence="6">
    <location>
        <begin position="198"/>
        <end position="221"/>
    </location>
</feature>
<feature type="transmembrane region" description="Helical" evidence="6">
    <location>
        <begin position="476"/>
        <end position="496"/>
    </location>
</feature>
<dbReference type="GO" id="GO:0022857">
    <property type="term" value="F:transmembrane transporter activity"/>
    <property type="evidence" value="ECO:0007669"/>
    <property type="project" value="InterPro"/>
</dbReference>
<comment type="subcellular location">
    <subcellularLocation>
        <location evidence="1">Membrane</location>
        <topology evidence="1">Multi-pass membrane protein</topology>
    </subcellularLocation>
</comment>
<dbReference type="Gene3D" id="1.20.1250.20">
    <property type="entry name" value="MFS general substrate transporter like domains"/>
    <property type="match status" value="1"/>
</dbReference>
<dbReference type="PANTHER" id="PTHR23502">
    <property type="entry name" value="MAJOR FACILITATOR SUPERFAMILY"/>
    <property type="match status" value="1"/>
</dbReference>
<evidence type="ECO:0000256" key="3">
    <source>
        <dbReference type="ARBA" id="ARBA00022989"/>
    </source>
</evidence>
<feature type="transmembrane region" description="Helical" evidence="6">
    <location>
        <begin position="381"/>
        <end position="402"/>
    </location>
</feature>
<name>A0A9P4K8E6_9PLEO</name>